<evidence type="ECO:0000259" key="4">
    <source>
        <dbReference type="PROSITE" id="PS50042"/>
    </source>
</evidence>
<dbReference type="SUPFAM" id="SSF51206">
    <property type="entry name" value="cAMP-binding domain-like"/>
    <property type="match status" value="1"/>
</dbReference>
<dbReference type="InterPro" id="IPR014710">
    <property type="entry name" value="RmlC-like_jellyroll"/>
</dbReference>
<dbReference type="SMART" id="SM00100">
    <property type="entry name" value="cNMP"/>
    <property type="match status" value="1"/>
</dbReference>
<dbReference type="EMBL" id="CP024923">
    <property type="protein sequence ID" value="ATY33799.1"/>
    <property type="molecule type" value="Genomic_DNA"/>
</dbReference>
<dbReference type="PRINTS" id="PR00368">
    <property type="entry name" value="FADPNR"/>
</dbReference>
<evidence type="ECO:0000256" key="3">
    <source>
        <dbReference type="ARBA" id="ARBA00023002"/>
    </source>
</evidence>
<dbReference type="InterPro" id="IPR018490">
    <property type="entry name" value="cNMP-bd_dom_sf"/>
</dbReference>
<accession>A0A2K8MP93</accession>
<dbReference type="Proteomes" id="UP000229081">
    <property type="component" value="Chromosome"/>
</dbReference>
<dbReference type="CDD" id="cd00038">
    <property type="entry name" value="CAP_ED"/>
    <property type="match status" value="1"/>
</dbReference>
<gene>
    <name evidence="5" type="ORF">CVN68_19065</name>
</gene>
<feature type="domain" description="Cyclic nucleotide-binding" evidence="4">
    <location>
        <begin position="22"/>
        <end position="142"/>
    </location>
</feature>
<dbReference type="PROSITE" id="PS50042">
    <property type="entry name" value="CNMP_BINDING_3"/>
    <property type="match status" value="1"/>
</dbReference>
<dbReference type="SUPFAM" id="SSF51905">
    <property type="entry name" value="FAD/NAD(P)-binding domain"/>
    <property type="match status" value="1"/>
</dbReference>
<dbReference type="InterPro" id="IPR050097">
    <property type="entry name" value="Ferredoxin-NADP_redctase_2"/>
</dbReference>
<organism evidence="5 6">
    <name type="scientific">Sphingomonas psychrotolerans</name>
    <dbReference type="NCBI Taxonomy" id="1327635"/>
    <lineage>
        <taxon>Bacteria</taxon>
        <taxon>Pseudomonadati</taxon>
        <taxon>Pseudomonadota</taxon>
        <taxon>Alphaproteobacteria</taxon>
        <taxon>Sphingomonadales</taxon>
        <taxon>Sphingomonadaceae</taxon>
        <taxon>Sphingomonas</taxon>
    </lineage>
</organism>
<dbReference type="RefSeq" id="WP_100283596.1">
    <property type="nucleotide sequence ID" value="NZ_CP024923.1"/>
</dbReference>
<dbReference type="GO" id="GO:0016491">
    <property type="term" value="F:oxidoreductase activity"/>
    <property type="evidence" value="ECO:0007669"/>
    <property type="project" value="UniProtKB-KW"/>
</dbReference>
<keyword evidence="6" id="KW-1185">Reference proteome</keyword>
<keyword evidence="2" id="KW-0285">Flavoprotein</keyword>
<dbReference type="InterPro" id="IPR036188">
    <property type="entry name" value="FAD/NAD-bd_sf"/>
</dbReference>
<name>A0A2K8MP93_9SPHN</name>
<dbReference type="OrthoDB" id="9786503at2"/>
<evidence type="ECO:0000256" key="2">
    <source>
        <dbReference type="ARBA" id="ARBA00022630"/>
    </source>
</evidence>
<evidence type="ECO:0000313" key="5">
    <source>
        <dbReference type="EMBL" id="ATY33799.1"/>
    </source>
</evidence>
<dbReference type="Gene3D" id="2.60.120.10">
    <property type="entry name" value="Jelly Rolls"/>
    <property type="match status" value="1"/>
</dbReference>
<dbReference type="Pfam" id="PF07992">
    <property type="entry name" value="Pyr_redox_2"/>
    <property type="match status" value="1"/>
</dbReference>
<dbReference type="PRINTS" id="PR00469">
    <property type="entry name" value="PNDRDTASEII"/>
</dbReference>
<dbReference type="Gene3D" id="3.50.50.60">
    <property type="entry name" value="FAD/NAD(P)-binding domain"/>
    <property type="match status" value="2"/>
</dbReference>
<protein>
    <recommendedName>
        <fullName evidence="1">Thioredoxin reductase</fullName>
    </recommendedName>
</protein>
<dbReference type="PANTHER" id="PTHR48105">
    <property type="entry name" value="THIOREDOXIN REDUCTASE 1-RELATED-RELATED"/>
    <property type="match status" value="1"/>
</dbReference>
<dbReference type="InterPro" id="IPR023753">
    <property type="entry name" value="FAD/NAD-binding_dom"/>
</dbReference>
<reference evidence="5 6" key="1">
    <citation type="submission" date="2017-11" db="EMBL/GenBank/DDBJ databases">
        <title>Complete genome sequence of Sphingomonas sp. Strain Cra20, a psychrotolerant potential plant growth promoting rhizobacteria.</title>
        <authorList>
            <person name="Luo Y."/>
        </authorList>
    </citation>
    <scope>NUCLEOTIDE SEQUENCE [LARGE SCALE GENOMIC DNA]</scope>
    <source>
        <strain evidence="5 6">Cra20</strain>
    </source>
</reference>
<keyword evidence="3" id="KW-0560">Oxidoreductase</keyword>
<dbReference type="AlphaFoldDB" id="A0A2K8MP93"/>
<sequence length="549" mass="57691">MGHDSPAQRPDPSDPYLREAQTFPSLSGEMAARVAAFGTEEGLADGAMLFRRGDRSVDFFLCLGGAIEIVDVDVKGGESVVHAHVPRQFTGELDLFNDRTILVSARAKGETRVVRVGRAEFRRMMVAEPDIGEIVMRAFILRRVGMLLHGTAGVALVGPAHASDTARIETFLSRNALPHRRIDTETDGDAAGFLECFGLSDADLPVVVADGRALRNPSNAQLADALGLASAVDPEHVHDVAVVGAGPAGLASAVYAASEGLDTIVIESVAPGGQAGTSSKIENYLGFPTGISGQALAGRAQVQAQKFGARLLVSRSAAGIDCDARPYTIRLDDGATLKAHAVVVATGARYRKLDLPLYAELEGNGIYYAATAMEAGLCAAQTAVVIGGGNSAGQAAIYLSRTAGHVHMLVRGAGLAATMSHYLIQRIEASDKITLHPFTEVTELEGDKHLRALSWTHRQSGTVERHEVGALFVMIGAQPNTDWLDGCVELDQAGFVRTGSGETFFCSSAHGVFAVGDVRSGSVKRVASGVGEGSVVVSAIHRYLESVAQ</sequence>
<dbReference type="KEGG" id="sphc:CVN68_19065"/>
<dbReference type="InterPro" id="IPR000595">
    <property type="entry name" value="cNMP-bd_dom"/>
</dbReference>
<dbReference type="Pfam" id="PF00027">
    <property type="entry name" value="cNMP_binding"/>
    <property type="match status" value="1"/>
</dbReference>
<proteinExistence type="predicted"/>
<evidence type="ECO:0000313" key="6">
    <source>
        <dbReference type="Proteomes" id="UP000229081"/>
    </source>
</evidence>
<evidence type="ECO:0000256" key="1">
    <source>
        <dbReference type="ARBA" id="ARBA00018719"/>
    </source>
</evidence>